<feature type="compositionally biased region" description="Basic and acidic residues" evidence="12">
    <location>
        <begin position="857"/>
        <end position="868"/>
    </location>
</feature>
<proteinExistence type="inferred from homology"/>
<comment type="similarity">
    <text evidence="2">Belongs to the krueppel C2H2-type zinc-finger protein family.</text>
</comment>
<evidence type="ECO:0000313" key="14">
    <source>
        <dbReference type="EMBL" id="KAG7472057.1"/>
    </source>
</evidence>
<dbReference type="SMART" id="SM00355">
    <property type="entry name" value="ZnF_C2H2"/>
    <property type="match status" value="8"/>
</dbReference>
<evidence type="ECO:0000256" key="10">
    <source>
        <dbReference type="ARBA" id="ARBA00023242"/>
    </source>
</evidence>
<dbReference type="PROSITE" id="PS00028">
    <property type="entry name" value="ZINC_FINGER_C2H2_1"/>
    <property type="match status" value="5"/>
</dbReference>
<reference evidence="14" key="1">
    <citation type="submission" date="2021-01" db="EMBL/GenBank/DDBJ databases">
        <authorList>
            <person name="Zahm M."/>
            <person name="Roques C."/>
            <person name="Cabau C."/>
            <person name="Klopp C."/>
            <person name="Donnadieu C."/>
            <person name="Jouanno E."/>
            <person name="Lampietro C."/>
            <person name="Louis A."/>
            <person name="Herpin A."/>
            <person name="Echchiki A."/>
            <person name="Berthelot C."/>
            <person name="Parey E."/>
            <person name="Roest-Crollius H."/>
            <person name="Braasch I."/>
            <person name="Postlethwait J."/>
            <person name="Bobe J."/>
            <person name="Montfort J."/>
            <person name="Bouchez O."/>
            <person name="Begum T."/>
            <person name="Mejri S."/>
            <person name="Adams A."/>
            <person name="Chen W.-J."/>
            <person name="Guiguen Y."/>
        </authorList>
    </citation>
    <scope>NUCLEOTIDE SEQUENCE</scope>
    <source>
        <strain evidence="14">YG-15Mar2019-1</strain>
        <tissue evidence="14">Brain</tissue>
    </source>
</reference>
<feature type="region of interest" description="Disordered" evidence="12">
    <location>
        <begin position="222"/>
        <end position="246"/>
    </location>
</feature>
<evidence type="ECO:0000256" key="9">
    <source>
        <dbReference type="ARBA" id="ARBA00023163"/>
    </source>
</evidence>
<gene>
    <name evidence="14" type="ORF">MATL_G00104510</name>
</gene>
<keyword evidence="6" id="KW-0862">Zinc</keyword>
<name>A0A9D3PZN1_MEGAT</name>
<dbReference type="GO" id="GO:0000981">
    <property type="term" value="F:DNA-binding transcription factor activity, RNA polymerase II-specific"/>
    <property type="evidence" value="ECO:0007669"/>
    <property type="project" value="TreeGrafter"/>
</dbReference>
<protein>
    <recommendedName>
        <fullName evidence="13">C2H2-type domain-containing protein</fullName>
    </recommendedName>
</protein>
<feature type="domain" description="C2H2-type" evidence="13">
    <location>
        <begin position="374"/>
        <end position="401"/>
    </location>
</feature>
<sequence length="979" mass="106093">MPTHPLISYMESPDGLAQDILSSSSASMPGAGSSMTPHGSLAEKPPGQAEGSLPVDCMFCDKTFQRQEDLSPHVLTQHPTTLYEPAVLRVEAEFLSPGERARAALAAAPAADKEERVSCLVCGQALDDPAKLEGHMRKHKDSFTYSCSVCGRRFKEPWFLKNHMRTHVGKAGSRNKAQQDLETPATINDVVQDQAPAPVSSPYRMCMVCGFFFPSKETLAEHSKVHNRESEENEDEEPPADSQPAAEAPLTQQSFLQLFELRSLSSETAAQPEKSAKWIAQLDPFNTYQAWQLATKGKIAVGPSQAKELGPDASSDNEDSCSDKEELGEIWSGGRGAKSLREGLRSELKSKHGGGDTPSPEPDQKSLMSKEKPTHCRDCGKTFRTYHQLVLHSRVHKKDRGGAESPTTSIDGKQAGALDRAEEYSEDGSEEGGPGDAVHSDKSEDYFDKSKLKILAPSKECSYCGKSFRSNYYLNIHLRTHTGEKPYKCAYCDYAAAQKTSLRYHLDRRHKDKPDIDLSKLVPMSPTLSDTKEKVSHDPARNPDGRQSAKASLGGGGTVPCPPVKAETLSFPTKPEHGKPAAAAPPSLAPGDEARQKCPVPVSLKMEGQEIKEEPSEMPLNLSLSPSVSATSVPKSALITNACPLCAYKTLYPEVLLMHKKLVHKEKPDAAKKINTRSAIAALKQKRHTGCPPALEGKDVSPLPPFYRKHPRRTKSPVRQPEKPPEKAQPSQNSQGLKRPPAAAEPRRPAPHETQRKLVDGHSSSLGARAPGYRYPEQQADPSAAEKRDCYVVSVKPSNLDRERQGQGVRPPKNGVVWPSETVRASLSSRFGSLPGAPAEVAEPSAKRLKYSGAPAREMETSEADGVRMGDGYTRLMPAGRNTRGLSQGSPPSKVPHSLASVKSSPSASGNSVDPDWNVISILRSYSPSDLASLYHTPMASSSHGAVSTSSPGSKNTEDATQPPPSVRRTSKTSADRKV</sequence>
<feature type="region of interest" description="Disordered" evidence="12">
    <location>
        <begin position="829"/>
        <end position="915"/>
    </location>
</feature>
<feature type="compositionally biased region" description="Basic residues" evidence="12">
    <location>
        <begin position="707"/>
        <end position="716"/>
    </location>
</feature>
<keyword evidence="15" id="KW-1185">Reference proteome</keyword>
<evidence type="ECO:0000256" key="3">
    <source>
        <dbReference type="ARBA" id="ARBA00022723"/>
    </source>
</evidence>
<evidence type="ECO:0000256" key="2">
    <source>
        <dbReference type="ARBA" id="ARBA00006991"/>
    </source>
</evidence>
<dbReference type="Pfam" id="PF00096">
    <property type="entry name" value="zf-C2H2"/>
    <property type="match status" value="2"/>
</dbReference>
<feature type="compositionally biased region" description="Low complexity" evidence="12">
    <location>
        <begin position="22"/>
        <end position="35"/>
    </location>
</feature>
<dbReference type="PANTHER" id="PTHR45925">
    <property type="entry name" value="ZINC FINGER PROTEIN"/>
    <property type="match status" value="1"/>
</dbReference>
<dbReference type="OrthoDB" id="8953863at2759"/>
<dbReference type="GO" id="GO:0005634">
    <property type="term" value="C:nucleus"/>
    <property type="evidence" value="ECO:0007669"/>
    <property type="project" value="UniProtKB-SubCell"/>
</dbReference>
<feature type="domain" description="C2H2-type" evidence="13">
    <location>
        <begin position="145"/>
        <end position="172"/>
    </location>
</feature>
<comment type="caution">
    <text evidence="14">The sequence shown here is derived from an EMBL/GenBank/DDBJ whole genome shotgun (WGS) entry which is preliminary data.</text>
</comment>
<feature type="region of interest" description="Disordered" evidence="12">
    <location>
        <begin position="302"/>
        <end position="374"/>
    </location>
</feature>
<feature type="compositionally biased region" description="Basic and acidic residues" evidence="12">
    <location>
        <begin position="530"/>
        <end position="544"/>
    </location>
</feature>
<accession>A0A9D3PZN1</accession>
<feature type="compositionally biased region" description="Low complexity" evidence="12">
    <location>
        <begin position="580"/>
        <end position="590"/>
    </location>
</feature>
<dbReference type="PANTHER" id="PTHR45925:SF4">
    <property type="entry name" value="ZINC FINGER PROTEIN 217"/>
    <property type="match status" value="1"/>
</dbReference>
<feature type="region of interest" description="Disordered" evidence="12">
    <location>
        <begin position="687"/>
        <end position="817"/>
    </location>
</feature>
<dbReference type="InterPro" id="IPR036236">
    <property type="entry name" value="Znf_C2H2_sf"/>
</dbReference>
<evidence type="ECO:0000259" key="13">
    <source>
        <dbReference type="PROSITE" id="PS50157"/>
    </source>
</evidence>
<evidence type="ECO:0000256" key="8">
    <source>
        <dbReference type="ARBA" id="ARBA00023125"/>
    </source>
</evidence>
<feature type="region of interest" description="Disordered" evidence="12">
    <location>
        <begin position="394"/>
        <end position="443"/>
    </location>
</feature>
<dbReference type="Gene3D" id="3.30.160.60">
    <property type="entry name" value="Classic Zinc Finger"/>
    <property type="match status" value="5"/>
</dbReference>
<dbReference type="PROSITE" id="PS50157">
    <property type="entry name" value="ZINC_FINGER_C2H2_2"/>
    <property type="match status" value="5"/>
</dbReference>
<feature type="compositionally biased region" description="Basic and acidic residues" evidence="12">
    <location>
        <begin position="339"/>
        <end position="354"/>
    </location>
</feature>
<keyword evidence="7" id="KW-0805">Transcription regulation</keyword>
<dbReference type="InterPro" id="IPR051967">
    <property type="entry name" value="Krueppel_C2H2-ZF"/>
</dbReference>
<feature type="compositionally biased region" description="Basic and acidic residues" evidence="12">
    <location>
        <begin position="362"/>
        <end position="374"/>
    </location>
</feature>
<dbReference type="FunFam" id="3.30.160.60:FF:001038">
    <property type="entry name" value="Zinc finger protein 217"/>
    <property type="match status" value="1"/>
</dbReference>
<dbReference type="Proteomes" id="UP001046870">
    <property type="component" value="Chromosome 8"/>
</dbReference>
<feature type="compositionally biased region" description="Low complexity" evidence="12">
    <location>
        <begin position="940"/>
        <end position="954"/>
    </location>
</feature>
<keyword evidence="4" id="KW-0677">Repeat</keyword>
<keyword evidence="8" id="KW-0238">DNA-binding</keyword>
<evidence type="ECO:0000256" key="11">
    <source>
        <dbReference type="PROSITE-ProRule" id="PRU00042"/>
    </source>
</evidence>
<evidence type="ECO:0000256" key="5">
    <source>
        <dbReference type="ARBA" id="ARBA00022771"/>
    </source>
</evidence>
<keyword evidence="3" id="KW-0479">Metal-binding</keyword>
<keyword evidence="10" id="KW-0539">Nucleus</keyword>
<dbReference type="GO" id="GO:0008270">
    <property type="term" value="F:zinc ion binding"/>
    <property type="evidence" value="ECO:0007669"/>
    <property type="project" value="UniProtKB-KW"/>
</dbReference>
<feature type="domain" description="C2H2-type" evidence="13">
    <location>
        <begin position="487"/>
        <end position="514"/>
    </location>
</feature>
<feature type="domain" description="C2H2-type" evidence="13">
    <location>
        <begin position="204"/>
        <end position="231"/>
    </location>
</feature>
<feature type="compositionally biased region" description="Basic and acidic residues" evidence="12">
    <location>
        <begin position="745"/>
        <end position="760"/>
    </location>
</feature>
<keyword evidence="5 11" id="KW-0863">Zinc-finger</keyword>
<feature type="region of interest" description="Disordered" evidence="12">
    <location>
        <begin position="515"/>
        <end position="595"/>
    </location>
</feature>
<dbReference type="GO" id="GO:0000978">
    <property type="term" value="F:RNA polymerase II cis-regulatory region sequence-specific DNA binding"/>
    <property type="evidence" value="ECO:0007669"/>
    <property type="project" value="TreeGrafter"/>
</dbReference>
<dbReference type="FunFam" id="3.30.160.60:FF:000604">
    <property type="entry name" value="Histone H4 transcription factor-like Protein"/>
    <property type="match status" value="1"/>
</dbReference>
<evidence type="ECO:0000256" key="6">
    <source>
        <dbReference type="ARBA" id="ARBA00022833"/>
    </source>
</evidence>
<organism evidence="14 15">
    <name type="scientific">Megalops atlanticus</name>
    <name type="common">Tarpon</name>
    <name type="synonym">Clupea gigantea</name>
    <dbReference type="NCBI Taxonomy" id="7932"/>
    <lineage>
        <taxon>Eukaryota</taxon>
        <taxon>Metazoa</taxon>
        <taxon>Chordata</taxon>
        <taxon>Craniata</taxon>
        <taxon>Vertebrata</taxon>
        <taxon>Euteleostomi</taxon>
        <taxon>Actinopterygii</taxon>
        <taxon>Neopterygii</taxon>
        <taxon>Teleostei</taxon>
        <taxon>Elopiformes</taxon>
        <taxon>Megalopidae</taxon>
        <taxon>Megalops</taxon>
    </lineage>
</organism>
<evidence type="ECO:0000256" key="4">
    <source>
        <dbReference type="ARBA" id="ARBA00022737"/>
    </source>
</evidence>
<dbReference type="FunFam" id="3.30.160.60:FF:001450">
    <property type="entry name" value="zinc finger protein 774"/>
    <property type="match status" value="1"/>
</dbReference>
<dbReference type="AlphaFoldDB" id="A0A9D3PZN1"/>
<evidence type="ECO:0000313" key="15">
    <source>
        <dbReference type="Proteomes" id="UP001046870"/>
    </source>
</evidence>
<dbReference type="SUPFAM" id="SSF57667">
    <property type="entry name" value="beta-beta-alpha zinc fingers"/>
    <property type="match status" value="3"/>
</dbReference>
<feature type="domain" description="C2H2-type" evidence="13">
    <location>
        <begin position="459"/>
        <end position="486"/>
    </location>
</feature>
<keyword evidence="9" id="KW-0804">Transcription</keyword>
<evidence type="ECO:0000256" key="1">
    <source>
        <dbReference type="ARBA" id="ARBA00004123"/>
    </source>
</evidence>
<comment type="subcellular location">
    <subcellularLocation>
        <location evidence="1">Nucleus</location>
    </subcellularLocation>
</comment>
<feature type="region of interest" description="Disordered" evidence="12">
    <location>
        <begin position="20"/>
        <end position="48"/>
    </location>
</feature>
<dbReference type="EMBL" id="JAFDVH010000008">
    <property type="protein sequence ID" value="KAG7472057.1"/>
    <property type="molecule type" value="Genomic_DNA"/>
</dbReference>
<feature type="region of interest" description="Disordered" evidence="12">
    <location>
        <begin position="933"/>
        <end position="979"/>
    </location>
</feature>
<evidence type="ECO:0000256" key="7">
    <source>
        <dbReference type="ARBA" id="ARBA00023015"/>
    </source>
</evidence>
<feature type="compositionally biased region" description="Low complexity" evidence="12">
    <location>
        <begin position="898"/>
        <end position="912"/>
    </location>
</feature>
<evidence type="ECO:0000256" key="12">
    <source>
        <dbReference type="SAM" id="MobiDB-lite"/>
    </source>
</evidence>
<dbReference type="InterPro" id="IPR013087">
    <property type="entry name" value="Znf_C2H2_type"/>
</dbReference>